<evidence type="ECO:0000313" key="1">
    <source>
        <dbReference type="EMBL" id="KAK9877046.1"/>
    </source>
</evidence>
<accession>A0AAW1TZM1</accession>
<gene>
    <name evidence="1" type="ORF">WA026_016075</name>
</gene>
<name>A0AAW1TZM1_9CUCU</name>
<keyword evidence="2" id="KW-1185">Reference proteome</keyword>
<comment type="caution">
    <text evidence="1">The sequence shown here is derived from an EMBL/GenBank/DDBJ whole genome shotgun (WGS) entry which is preliminary data.</text>
</comment>
<dbReference type="Proteomes" id="UP001431783">
    <property type="component" value="Unassembled WGS sequence"/>
</dbReference>
<organism evidence="1 2">
    <name type="scientific">Henosepilachna vigintioctopunctata</name>
    <dbReference type="NCBI Taxonomy" id="420089"/>
    <lineage>
        <taxon>Eukaryota</taxon>
        <taxon>Metazoa</taxon>
        <taxon>Ecdysozoa</taxon>
        <taxon>Arthropoda</taxon>
        <taxon>Hexapoda</taxon>
        <taxon>Insecta</taxon>
        <taxon>Pterygota</taxon>
        <taxon>Neoptera</taxon>
        <taxon>Endopterygota</taxon>
        <taxon>Coleoptera</taxon>
        <taxon>Polyphaga</taxon>
        <taxon>Cucujiformia</taxon>
        <taxon>Coccinelloidea</taxon>
        <taxon>Coccinellidae</taxon>
        <taxon>Epilachninae</taxon>
        <taxon>Epilachnini</taxon>
        <taxon>Henosepilachna</taxon>
    </lineage>
</organism>
<evidence type="ECO:0000313" key="2">
    <source>
        <dbReference type="Proteomes" id="UP001431783"/>
    </source>
</evidence>
<dbReference type="EMBL" id="JARQZJ010000039">
    <property type="protein sequence ID" value="KAK9877046.1"/>
    <property type="molecule type" value="Genomic_DNA"/>
</dbReference>
<proteinExistence type="predicted"/>
<evidence type="ECO:0008006" key="3">
    <source>
        <dbReference type="Google" id="ProtNLM"/>
    </source>
</evidence>
<reference evidence="1 2" key="1">
    <citation type="submission" date="2023-03" db="EMBL/GenBank/DDBJ databases">
        <title>Genome insight into feeding habits of ladybird beetles.</title>
        <authorList>
            <person name="Li H.-S."/>
            <person name="Huang Y.-H."/>
            <person name="Pang H."/>
        </authorList>
    </citation>
    <scope>NUCLEOTIDE SEQUENCE [LARGE SCALE GENOMIC DNA]</scope>
    <source>
        <strain evidence="1">SYSU_2023b</strain>
        <tissue evidence="1">Whole body</tissue>
    </source>
</reference>
<protein>
    <recommendedName>
        <fullName evidence="3">Profilin</fullName>
    </recommendedName>
</protein>
<sequence length="130" mass="14700">MCLSLGKFFYNFLLLMKTKIFVSFQSYVIVHNHTTLIDMNKNSQFEPFRVDDSFSGSFNKGGGSAIIVRNGIKYVKKENINELSVKSHIEMASIEIPTFNLVVISICRLPSGNIHTFISRFEEALSLLDG</sequence>
<dbReference type="AlphaFoldDB" id="A0AAW1TZM1"/>